<reference evidence="1 2" key="1">
    <citation type="journal article" date="2018" name="Sci. Rep.">
        <title>Genomic signatures of local adaptation to the degree of environmental predictability in rotifers.</title>
        <authorList>
            <person name="Franch-Gras L."/>
            <person name="Hahn C."/>
            <person name="Garcia-Roger E.M."/>
            <person name="Carmona M.J."/>
            <person name="Serra M."/>
            <person name="Gomez A."/>
        </authorList>
    </citation>
    <scope>NUCLEOTIDE SEQUENCE [LARGE SCALE GENOMIC DNA]</scope>
    <source>
        <strain evidence="1">HYR1</strain>
    </source>
</reference>
<proteinExistence type="predicted"/>
<protein>
    <submittedName>
        <fullName evidence="1">Uncharacterized protein</fullName>
    </submittedName>
</protein>
<gene>
    <name evidence="1" type="ORF">BpHYR1_050820</name>
</gene>
<evidence type="ECO:0000313" key="1">
    <source>
        <dbReference type="EMBL" id="RNA44012.1"/>
    </source>
</evidence>
<organism evidence="1 2">
    <name type="scientific">Brachionus plicatilis</name>
    <name type="common">Marine rotifer</name>
    <name type="synonym">Brachionus muelleri</name>
    <dbReference type="NCBI Taxonomy" id="10195"/>
    <lineage>
        <taxon>Eukaryota</taxon>
        <taxon>Metazoa</taxon>
        <taxon>Spiralia</taxon>
        <taxon>Gnathifera</taxon>
        <taxon>Rotifera</taxon>
        <taxon>Eurotatoria</taxon>
        <taxon>Monogononta</taxon>
        <taxon>Pseudotrocha</taxon>
        <taxon>Ploima</taxon>
        <taxon>Brachionidae</taxon>
        <taxon>Brachionus</taxon>
    </lineage>
</organism>
<accession>A0A3M7T7J4</accession>
<keyword evidence="2" id="KW-1185">Reference proteome</keyword>
<dbReference type="EMBL" id="REGN01000165">
    <property type="protein sequence ID" value="RNA44012.1"/>
    <property type="molecule type" value="Genomic_DNA"/>
</dbReference>
<dbReference type="Proteomes" id="UP000276133">
    <property type="component" value="Unassembled WGS sequence"/>
</dbReference>
<evidence type="ECO:0000313" key="2">
    <source>
        <dbReference type="Proteomes" id="UP000276133"/>
    </source>
</evidence>
<dbReference type="AlphaFoldDB" id="A0A3M7T7J4"/>
<name>A0A3M7T7J4_BRAPC</name>
<comment type="caution">
    <text evidence="1">The sequence shown here is derived from an EMBL/GenBank/DDBJ whole genome shotgun (WGS) entry which is preliminary data.</text>
</comment>
<sequence>MPNDFSVEDANDFFKSSICKRFQNGLLEFVSIFVYPEIRSKIVELSKILQTLLTFKIAFKLKRTLMTYSLTKWFVSKSYKQKIKGSKSAESRSELKNKLLNFDLYIPIIHKHRDITRKKFSHKDAKAKECNSN</sequence>